<gene>
    <name evidence="2" type="ORF">NCTC10485_00643</name>
</gene>
<evidence type="ECO:0000313" key="2">
    <source>
        <dbReference type="EMBL" id="VEG45548.1"/>
    </source>
</evidence>
<feature type="signal peptide" evidence="1">
    <location>
        <begin position="1"/>
        <end position="23"/>
    </location>
</feature>
<name>A0A3S4RA73_MYCCI</name>
<reference evidence="2 3" key="1">
    <citation type="submission" date="2018-12" db="EMBL/GenBank/DDBJ databases">
        <authorList>
            <consortium name="Pathogen Informatics"/>
        </authorList>
    </citation>
    <scope>NUCLEOTIDE SEQUENCE [LARGE SCALE GENOMIC DNA]</scope>
    <source>
        <strain evidence="2 3">NCTC10485</strain>
    </source>
</reference>
<keyword evidence="1" id="KW-0732">Signal</keyword>
<evidence type="ECO:0000313" key="3">
    <source>
        <dbReference type="Proteomes" id="UP000282551"/>
    </source>
</evidence>
<dbReference type="Proteomes" id="UP000282551">
    <property type="component" value="Chromosome"/>
</dbReference>
<organism evidence="2 3">
    <name type="scientific">Mycolicibacterium chitae</name>
    <name type="common">Mycobacterium chitae</name>
    <dbReference type="NCBI Taxonomy" id="1792"/>
    <lineage>
        <taxon>Bacteria</taxon>
        <taxon>Bacillati</taxon>
        <taxon>Actinomycetota</taxon>
        <taxon>Actinomycetes</taxon>
        <taxon>Mycobacteriales</taxon>
        <taxon>Mycobacteriaceae</taxon>
        <taxon>Mycolicibacterium</taxon>
    </lineage>
</organism>
<protein>
    <submittedName>
        <fullName evidence="2">Metallo-beta-lactamase superfamily protein,putative</fullName>
    </submittedName>
</protein>
<dbReference type="EMBL" id="LR134355">
    <property type="protein sequence ID" value="VEG45548.1"/>
    <property type="molecule type" value="Genomic_DNA"/>
</dbReference>
<keyword evidence="3" id="KW-1185">Reference proteome</keyword>
<sequence>MLRVMLAGVLVGVAAVVTPPAAAEPQTCPPTCDEIPDTAWPEPWSLPLNSRYHWPRLADVAQPAPQSRFKFEELCRTPRQRDDPRDYAVAAKAVVAHPDGQWQLQAQVLHWRGQTWHSGDVANQVFVAAVAALEACQVTAPEFSPSITTAQIDRMAAVISGPQVVHQYLVVNPANASIAELVLWTTPGADGVPLVRWPMVPDERVLEAIDAPLCGAYLGSCGS</sequence>
<feature type="chain" id="PRO_5018725386" evidence="1">
    <location>
        <begin position="24"/>
        <end position="223"/>
    </location>
</feature>
<accession>A0A3S4RA73</accession>
<dbReference type="RefSeq" id="WP_235666355.1">
    <property type="nucleotide sequence ID" value="NZ_AP022604.1"/>
</dbReference>
<dbReference type="AlphaFoldDB" id="A0A3S4RA73"/>
<evidence type="ECO:0000256" key="1">
    <source>
        <dbReference type="SAM" id="SignalP"/>
    </source>
</evidence>
<proteinExistence type="predicted"/>